<keyword evidence="2" id="KW-1185">Reference proteome</keyword>
<dbReference type="AlphaFoldDB" id="A0A0E0LHA5"/>
<sequence length="106" mass="11514">MATAALSRVVRGGASAGLAARGLLSAGLSKAPRQSPSLPTTVLSRVFCSNGNEKCFKIADLVEMNNRIDIVENELKYKVQLLEFKLESERAWARGYEEAENAVTDI</sequence>
<dbReference type="EnsemblPlants" id="OPUNC07G03440.1">
    <property type="protein sequence ID" value="OPUNC07G03440.1"/>
    <property type="gene ID" value="OPUNC07G03440"/>
</dbReference>
<proteinExistence type="predicted"/>
<name>A0A0E0LHA5_ORYPU</name>
<organism evidence="1">
    <name type="scientific">Oryza punctata</name>
    <name type="common">Red rice</name>
    <dbReference type="NCBI Taxonomy" id="4537"/>
    <lineage>
        <taxon>Eukaryota</taxon>
        <taxon>Viridiplantae</taxon>
        <taxon>Streptophyta</taxon>
        <taxon>Embryophyta</taxon>
        <taxon>Tracheophyta</taxon>
        <taxon>Spermatophyta</taxon>
        <taxon>Magnoliopsida</taxon>
        <taxon>Liliopsida</taxon>
        <taxon>Poales</taxon>
        <taxon>Poaceae</taxon>
        <taxon>BOP clade</taxon>
        <taxon>Oryzoideae</taxon>
        <taxon>Oryzeae</taxon>
        <taxon>Oryzinae</taxon>
        <taxon>Oryza</taxon>
    </lineage>
</organism>
<protein>
    <submittedName>
        <fullName evidence="1">Uncharacterized protein</fullName>
    </submittedName>
</protein>
<dbReference type="Proteomes" id="UP000026962">
    <property type="component" value="Chromosome 7"/>
</dbReference>
<accession>A0A0E0LHA5</accession>
<evidence type="ECO:0000313" key="2">
    <source>
        <dbReference type="Proteomes" id="UP000026962"/>
    </source>
</evidence>
<dbReference type="Gramene" id="OPUNC07G03440.1">
    <property type="protein sequence ID" value="OPUNC07G03440.1"/>
    <property type="gene ID" value="OPUNC07G03440"/>
</dbReference>
<reference evidence="1" key="2">
    <citation type="submission" date="2018-05" db="EMBL/GenBank/DDBJ databases">
        <title>OpunRS2 (Oryza punctata Reference Sequence Version 2).</title>
        <authorList>
            <person name="Zhang J."/>
            <person name="Kudrna D."/>
            <person name="Lee S."/>
            <person name="Talag J."/>
            <person name="Welchert J."/>
            <person name="Wing R.A."/>
        </authorList>
    </citation>
    <scope>NUCLEOTIDE SEQUENCE [LARGE SCALE GENOMIC DNA]</scope>
</reference>
<reference evidence="1" key="1">
    <citation type="submission" date="2015-04" db="UniProtKB">
        <authorList>
            <consortium name="EnsemblPlants"/>
        </authorList>
    </citation>
    <scope>IDENTIFICATION</scope>
</reference>
<dbReference type="HOGENOM" id="CLU_132311_0_0_1"/>
<evidence type="ECO:0000313" key="1">
    <source>
        <dbReference type="EnsemblPlants" id="OPUNC07G03440.1"/>
    </source>
</evidence>